<keyword evidence="3" id="KW-1185">Reference proteome</keyword>
<keyword evidence="1" id="KW-1133">Transmembrane helix</keyword>
<organism evidence="2 3">
    <name type="scientific">Allofournierella massiliensis</name>
    <dbReference type="NCBI Taxonomy" id="1650663"/>
    <lineage>
        <taxon>Bacteria</taxon>
        <taxon>Bacillati</taxon>
        <taxon>Bacillota</taxon>
        <taxon>Clostridia</taxon>
        <taxon>Eubacteriales</taxon>
        <taxon>Oscillospiraceae</taxon>
        <taxon>Allofournierella</taxon>
    </lineage>
</organism>
<name>A0ABT7UM62_9FIRM</name>
<evidence type="ECO:0000256" key="1">
    <source>
        <dbReference type="SAM" id="Phobius"/>
    </source>
</evidence>
<reference evidence="3" key="2">
    <citation type="submission" date="2023-06" db="EMBL/GenBank/DDBJ databases">
        <title>Identification and characterization of horizontal gene transfer across gut microbiota members of farm animals based on homology search.</title>
        <authorList>
            <person name="Zeman M."/>
            <person name="Kubasova T."/>
            <person name="Jahodarova E."/>
            <person name="Nykrynova M."/>
            <person name="Rychlik I."/>
        </authorList>
    </citation>
    <scope>NUCLEOTIDE SEQUENCE [LARGE SCALE GENOMIC DNA]</scope>
    <source>
        <strain evidence="3">ET340</strain>
    </source>
</reference>
<accession>A0ABT7UM62</accession>
<dbReference type="EMBL" id="JAUDCL010000002">
    <property type="protein sequence ID" value="MDM8199983.1"/>
    <property type="molecule type" value="Genomic_DNA"/>
</dbReference>
<dbReference type="Pfam" id="PF07441">
    <property type="entry name" value="BofA"/>
    <property type="match status" value="1"/>
</dbReference>
<reference evidence="2 3" key="1">
    <citation type="submission" date="2023-06" db="EMBL/GenBank/DDBJ databases">
        <title>Identification and characterization of horizontal gene transfer across gut microbiota members of farm animals based on homology search.</title>
        <authorList>
            <person name="Schwarzerova J."/>
            <person name="Nykrynova M."/>
            <person name="Jureckova K."/>
            <person name="Cejkova D."/>
            <person name="Rychlik I."/>
        </authorList>
    </citation>
    <scope>NUCLEOTIDE SEQUENCE [LARGE SCALE GENOMIC DNA]</scope>
    <source>
        <strain evidence="2 3">ET340</strain>
    </source>
</reference>
<sequence>MTALALGAGVLLVAVGLAAGRSRRPLRTALSAALTGMGALGAVNLLAPVTGVSLALNWATSFMAVVLGAPGVITLLLLDLLLGL</sequence>
<dbReference type="Proteomes" id="UP001529380">
    <property type="component" value="Unassembled WGS sequence"/>
</dbReference>
<comment type="caution">
    <text evidence="2">The sequence shown here is derived from an EMBL/GenBank/DDBJ whole genome shotgun (WGS) entry which is preliminary data.</text>
</comment>
<protein>
    <submittedName>
        <fullName evidence="2">Pro-sigmaK processing inhibitor BofA family protein</fullName>
    </submittedName>
</protein>
<evidence type="ECO:0000313" key="3">
    <source>
        <dbReference type="Proteomes" id="UP001529380"/>
    </source>
</evidence>
<feature type="transmembrane region" description="Helical" evidence="1">
    <location>
        <begin position="28"/>
        <end position="47"/>
    </location>
</feature>
<feature type="transmembrane region" description="Helical" evidence="1">
    <location>
        <begin position="54"/>
        <end position="78"/>
    </location>
</feature>
<keyword evidence="1" id="KW-0812">Transmembrane</keyword>
<dbReference type="RefSeq" id="WP_289598747.1">
    <property type="nucleotide sequence ID" value="NZ_JAUDCL010000002.1"/>
</dbReference>
<dbReference type="InterPro" id="IPR010001">
    <property type="entry name" value="BofA"/>
</dbReference>
<keyword evidence="1" id="KW-0472">Membrane</keyword>
<reference evidence="2 3" key="3">
    <citation type="submission" date="2023-06" db="EMBL/GenBank/DDBJ databases">
        <authorList>
            <person name="Zeman M."/>
            <person name="Kubasova T."/>
            <person name="Jahodarova E."/>
            <person name="Nykrynova M."/>
            <person name="Rychlik I."/>
        </authorList>
    </citation>
    <scope>NUCLEOTIDE SEQUENCE [LARGE SCALE GENOMIC DNA]</scope>
    <source>
        <strain evidence="2 3">ET340</strain>
    </source>
</reference>
<proteinExistence type="predicted"/>
<evidence type="ECO:0000313" key="2">
    <source>
        <dbReference type="EMBL" id="MDM8199983.1"/>
    </source>
</evidence>
<gene>
    <name evidence="2" type="ORF">QUW08_01510</name>
</gene>